<organism evidence="1 2">
    <name type="scientific">Glossina pallidipes</name>
    <name type="common">Tsetse fly</name>
    <dbReference type="NCBI Taxonomy" id="7398"/>
    <lineage>
        <taxon>Eukaryota</taxon>
        <taxon>Metazoa</taxon>
        <taxon>Ecdysozoa</taxon>
        <taxon>Arthropoda</taxon>
        <taxon>Hexapoda</taxon>
        <taxon>Insecta</taxon>
        <taxon>Pterygota</taxon>
        <taxon>Neoptera</taxon>
        <taxon>Endopterygota</taxon>
        <taxon>Diptera</taxon>
        <taxon>Brachycera</taxon>
        <taxon>Muscomorpha</taxon>
        <taxon>Hippoboscoidea</taxon>
        <taxon>Glossinidae</taxon>
        <taxon>Glossina</taxon>
    </lineage>
</organism>
<dbReference type="InterPro" id="IPR006141">
    <property type="entry name" value="Intein_N"/>
</dbReference>
<dbReference type="Proteomes" id="UP000092445">
    <property type="component" value="Unassembled WGS sequence"/>
</dbReference>
<protein>
    <submittedName>
        <fullName evidence="1">Uncharacterized protein</fullName>
    </submittedName>
</protein>
<name>A0A1A9ZR52_GLOPL</name>
<evidence type="ECO:0000313" key="2">
    <source>
        <dbReference type="Proteomes" id="UP000092445"/>
    </source>
</evidence>
<keyword evidence="2" id="KW-1185">Reference proteome</keyword>
<dbReference type="VEuPathDB" id="VectorBase:GPAI022434"/>
<dbReference type="EnsemblMetazoa" id="GPAI022434-RA">
    <property type="protein sequence ID" value="GPAI022434-PA"/>
    <property type="gene ID" value="GPAI022434"/>
</dbReference>
<dbReference type="PROSITE" id="PS50817">
    <property type="entry name" value="INTEIN_N_TER"/>
    <property type="match status" value="1"/>
</dbReference>
<proteinExistence type="predicted"/>
<reference evidence="1" key="2">
    <citation type="submission" date="2020-05" db="UniProtKB">
        <authorList>
            <consortium name="EnsemblMetazoa"/>
        </authorList>
    </citation>
    <scope>IDENTIFICATION</scope>
    <source>
        <strain evidence="1">IAEA</strain>
    </source>
</reference>
<dbReference type="AlphaFoldDB" id="A0A1A9ZR52"/>
<sequence>MLFHDGLIAISFLQKIDLSRLELKGLGTRLDNFKEARKEVMKPPGMINTPLHRTTTVANNIENVDESSNIVSPSNNVCSIIDCTDYTDSNFLVEITSFKILVLASHYLLILVGNSGLMGWLLRTLYLVGLLEYRVVISFQNNTLQQLAKNFLKQTCNNKSYKDWIVDQFCKDFADEMIHDHIIIHTPHNTASFTDLQKCMPTSTEILLIAGSYGAMAKTVLITKENSIEISKDVQIPWVEETIIYSPALKKLKGKGAFSEHENRIRIDGANRVLVTSKHSQFTKTPRVGDKQSSAFEYIWTFCKHLPGLQESCALHIKINCGPRQTVMEKLSSSKVSIFPINHSNCCVPSSHETICRRVTCSLFIFRRKQYSNCLPLPGLTRKEVPNNYQTKLLVTSAAHRQRQQNSQFKDFAYDVYFQTNDYPAWTPESMEMDSEN</sequence>
<reference evidence="2" key="1">
    <citation type="submission" date="2014-03" db="EMBL/GenBank/DDBJ databases">
        <authorList>
            <person name="Aksoy S."/>
            <person name="Warren W."/>
            <person name="Wilson R.K."/>
        </authorList>
    </citation>
    <scope>NUCLEOTIDE SEQUENCE [LARGE SCALE GENOMIC DNA]</scope>
    <source>
        <strain evidence="2">IAEA</strain>
    </source>
</reference>
<accession>A0A1A9ZR52</accession>
<dbReference type="GO" id="GO:0016539">
    <property type="term" value="P:intein-mediated protein splicing"/>
    <property type="evidence" value="ECO:0007669"/>
    <property type="project" value="InterPro"/>
</dbReference>
<evidence type="ECO:0000313" key="1">
    <source>
        <dbReference type="EnsemblMetazoa" id="GPAI022434-PA"/>
    </source>
</evidence>